<keyword evidence="9" id="KW-1185">Reference proteome</keyword>
<keyword evidence="5" id="KW-0564">Palmitate</keyword>
<evidence type="ECO:0000313" key="9">
    <source>
        <dbReference type="Proteomes" id="UP000197019"/>
    </source>
</evidence>
<proteinExistence type="inferred from homology"/>
<evidence type="ECO:0000256" key="3">
    <source>
        <dbReference type="ARBA" id="ARBA00022729"/>
    </source>
</evidence>
<organism evidence="7 9">
    <name type="scientific">Methylovulum psychrotolerans</name>
    <dbReference type="NCBI Taxonomy" id="1704499"/>
    <lineage>
        <taxon>Bacteria</taxon>
        <taxon>Pseudomonadati</taxon>
        <taxon>Pseudomonadota</taxon>
        <taxon>Gammaproteobacteria</taxon>
        <taxon>Methylococcales</taxon>
        <taxon>Methylococcaceae</taxon>
        <taxon>Methylovulum</taxon>
    </lineage>
</organism>
<reference evidence="8 10" key="2">
    <citation type="submission" date="2017-11" db="EMBL/GenBank/DDBJ databases">
        <title>Draft Genome Sequence of Methylobacter psychrotolerans Sph1T, an Obligate Methanotroph from Low-Temperature Environments.</title>
        <authorList>
            <person name="Oshkin I.Y."/>
            <person name="Miroshnikov K."/>
            <person name="Belova S.E."/>
            <person name="Korzhenkov A."/>
            <person name="Toshchakov S.V."/>
            <person name="Dedysh S.N."/>
        </authorList>
    </citation>
    <scope>NUCLEOTIDE SEQUENCE [LARGE SCALE GENOMIC DNA]</scope>
    <source>
        <strain evidence="8 10">Sph1</strain>
    </source>
</reference>
<keyword evidence="2" id="KW-1003">Cell membrane</keyword>
<keyword evidence="6" id="KW-0449">Lipoprotein</keyword>
<gene>
    <name evidence="8" type="ORF">AADEFJLK_03067</name>
    <name evidence="7" type="ORF">CEK71_02565</name>
</gene>
<evidence type="ECO:0000256" key="6">
    <source>
        <dbReference type="ARBA" id="ARBA00023288"/>
    </source>
</evidence>
<dbReference type="Proteomes" id="UP000197019">
    <property type="component" value="Chromosome"/>
</dbReference>
<name>A0A1Z4BUP6_9GAMM</name>
<evidence type="ECO:0000256" key="2">
    <source>
        <dbReference type="ARBA" id="ARBA00022475"/>
    </source>
</evidence>
<evidence type="ECO:0000313" key="10">
    <source>
        <dbReference type="Proteomes" id="UP000237423"/>
    </source>
</evidence>
<dbReference type="PROSITE" id="PS51257">
    <property type="entry name" value="PROKAR_LIPOPROTEIN"/>
    <property type="match status" value="1"/>
</dbReference>
<reference evidence="7 9" key="1">
    <citation type="submission" date="2017-06" db="EMBL/GenBank/DDBJ databases">
        <title>Genome Sequencing of the methanotroph Methylovulum psychrotolerants str. HV10-M2 isolated from a high-altitude environment.</title>
        <authorList>
            <person name="Mateos-Rivera A."/>
        </authorList>
    </citation>
    <scope>NUCLEOTIDE SEQUENCE [LARGE SCALE GENOMIC DNA]</scope>
    <source>
        <strain evidence="7 9">HV10_M2</strain>
    </source>
</reference>
<dbReference type="InterPro" id="IPR012556">
    <property type="entry name" value="Entericidin"/>
</dbReference>
<accession>A0A1Z4BUP6</accession>
<protein>
    <submittedName>
        <fullName evidence="7">Entericidin EcnAB</fullName>
    </submittedName>
    <submittedName>
        <fullName evidence="8">Entericidin, EcnA/B family</fullName>
    </submittedName>
</protein>
<comment type="similarity">
    <text evidence="1">Belongs to the EcnA/EcnB lipoprotein family.</text>
</comment>
<dbReference type="Proteomes" id="UP000237423">
    <property type="component" value="Unassembled WGS sequence"/>
</dbReference>
<dbReference type="EMBL" id="CP022129">
    <property type="protein sequence ID" value="ASF45035.1"/>
    <property type="molecule type" value="Genomic_DNA"/>
</dbReference>
<evidence type="ECO:0000313" key="7">
    <source>
        <dbReference type="EMBL" id="ASF45035.1"/>
    </source>
</evidence>
<dbReference type="Pfam" id="PF08085">
    <property type="entry name" value="Entericidin"/>
    <property type="match status" value="1"/>
</dbReference>
<dbReference type="EMBL" id="PGFZ01000007">
    <property type="protein sequence ID" value="POZ51109.1"/>
    <property type="molecule type" value="Genomic_DNA"/>
</dbReference>
<sequence length="37" mass="3961">MHRLLLLLIAVLGLSACNTMHGIGKDLEKLGSVISRS</sequence>
<keyword evidence="4" id="KW-0472">Membrane</keyword>
<dbReference type="KEGG" id="mpsy:CEK71_02565"/>
<dbReference type="AlphaFoldDB" id="A0A1Z4BUP6"/>
<dbReference type="RefSeq" id="WP_088617918.1">
    <property type="nucleotide sequence ID" value="NZ_CP022129.1"/>
</dbReference>
<evidence type="ECO:0000256" key="4">
    <source>
        <dbReference type="ARBA" id="ARBA00023136"/>
    </source>
</evidence>
<evidence type="ECO:0000256" key="5">
    <source>
        <dbReference type="ARBA" id="ARBA00023139"/>
    </source>
</evidence>
<evidence type="ECO:0000256" key="1">
    <source>
        <dbReference type="ARBA" id="ARBA00010296"/>
    </source>
</evidence>
<keyword evidence="3" id="KW-0732">Signal</keyword>
<evidence type="ECO:0000313" key="8">
    <source>
        <dbReference type="EMBL" id="POZ51109.1"/>
    </source>
</evidence>